<gene>
    <name evidence="1" type="ORF">KS419_08045</name>
</gene>
<dbReference type="RefSeq" id="WP_217065685.1">
    <property type="nucleotide sequence ID" value="NZ_JAHQCS010000079.1"/>
</dbReference>
<dbReference type="Pfam" id="PF06338">
    <property type="entry name" value="ComK"/>
    <property type="match status" value="1"/>
</dbReference>
<organism evidence="1 2">
    <name type="scientific">Evansella tamaricis</name>
    <dbReference type="NCBI Taxonomy" id="2069301"/>
    <lineage>
        <taxon>Bacteria</taxon>
        <taxon>Bacillati</taxon>
        <taxon>Bacillota</taxon>
        <taxon>Bacilli</taxon>
        <taxon>Bacillales</taxon>
        <taxon>Bacillaceae</taxon>
        <taxon>Evansella</taxon>
    </lineage>
</organism>
<keyword evidence="2" id="KW-1185">Reference proteome</keyword>
<name>A0ABS6JEQ5_9BACI</name>
<evidence type="ECO:0000313" key="2">
    <source>
        <dbReference type="Proteomes" id="UP000784880"/>
    </source>
</evidence>
<proteinExistence type="predicted"/>
<protein>
    <submittedName>
        <fullName evidence="1">Competence protein ComK</fullName>
    </submittedName>
</protein>
<accession>A0ABS6JEQ5</accession>
<evidence type="ECO:0000313" key="1">
    <source>
        <dbReference type="EMBL" id="MBU9711684.1"/>
    </source>
</evidence>
<dbReference type="EMBL" id="JAHQCS010000079">
    <property type="protein sequence ID" value="MBU9711684.1"/>
    <property type="molecule type" value="Genomic_DNA"/>
</dbReference>
<reference evidence="1 2" key="1">
    <citation type="submission" date="2021-06" db="EMBL/GenBank/DDBJ databases">
        <title>Bacillus sp. RD4P76, an endophyte from a halophyte.</title>
        <authorList>
            <person name="Sun J.-Q."/>
        </authorList>
    </citation>
    <scope>NUCLEOTIDE SEQUENCE [LARGE SCALE GENOMIC DNA]</scope>
    <source>
        <strain evidence="1 2">CGMCC 1.15917</strain>
    </source>
</reference>
<dbReference type="InterPro" id="IPR010461">
    <property type="entry name" value="ComK"/>
</dbReference>
<sequence length="156" mass="18011">MKKKIEQENYLISKSTEVLQPVFHMYYSTVVWEGDTIIYVKAPCYKILDDSCLPRGASYDGRRTAVIRKIGTKIKVPILVCRQEEIYAIPTMSPKNYNCIWIFYHHVDDIAIDKNRPGKCIVIFKSGNQLPLDVSYYVMSKQLGRTARCITVFSSM</sequence>
<dbReference type="Proteomes" id="UP000784880">
    <property type="component" value="Unassembled WGS sequence"/>
</dbReference>
<comment type="caution">
    <text evidence="1">The sequence shown here is derived from an EMBL/GenBank/DDBJ whole genome shotgun (WGS) entry which is preliminary data.</text>
</comment>